<name>A0A4Q2SH11_9ACTN</name>
<proteinExistence type="predicted"/>
<gene>
    <name evidence="1" type="ORF">EUA07_06605</name>
</gene>
<comment type="caution">
    <text evidence="1">The sequence shown here is derived from an EMBL/GenBank/DDBJ whole genome shotgun (WGS) entry which is preliminary data.</text>
</comment>
<dbReference type="OrthoDB" id="3790554at2"/>
<sequence length="115" mass="12734">MTWAKLSDDFGDACADLSDAAFRTHVEGLLWAMRRETGGDLSPRDIRRFVETADPASAIAELVAAGFWQETQTGWRITHAMGDQPTPDEIRARKAQAAARSKAYRARRISNGRNA</sequence>
<protein>
    <submittedName>
        <fullName evidence="1">Uncharacterized protein</fullName>
    </submittedName>
</protein>
<dbReference type="RefSeq" id="WP_129454211.1">
    <property type="nucleotide sequence ID" value="NZ_JACXYX010000009.1"/>
</dbReference>
<evidence type="ECO:0000313" key="1">
    <source>
        <dbReference type="EMBL" id="RYC03220.1"/>
    </source>
</evidence>
<dbReference type="Proteomes" id="UP000293291">
    <property type="component" value="Unassembled WGS sequence"/>
</dbReference>
<dbReference type="AlphaFoldDB" id="A0A4Q2SH11"/>
<dbReference type="EMBL" id="SDWU01000006">
    <property type="protein sequence ID" value="RYC03220.1"/>
    <property type="molecule type" value="Genomic_DNA"/>
</dbReference>
<keyword evidence="2" id="KW-1185">Reference proteome</keyword>
<organism evidence="1 2">
    <name type="scientific">Nocardioides ganghwensis</name>
    <dbReference type="NCBI Taxonomy" id="252230"/>
    <lineage>
        <taxon>Bacteria</taxon>
        <taxon>Bacillati</taxon>
        <taxon>Actinomycetota</taxon>
        <taxon>Actinomycetes</taxon>
        <taxon>Propionibacteriales</taxon>
        <taxon>Nocardioidaceae</taxon>
        <taxon>Nocardioides</taxon>
    </lineage>
</organism>
<reference evidence="1 2" key="1">
    <citation type="submission" date="2019-01" db="EMBL/GenBank/DDBJ databases">
        <title>Novel species of Nocardioides.</title>
        <authorList>
            <person name="Liu Q."/>
            <person name="Xin Y.-H."/>
        </authorList>
    </citation>
    <scope>NUCLEOTIDE SEQUENCE [LARGE SCALE GENOMIC DNA]</scope>
    <source>
        <strain evidence="1 2">CGMCC 4.6875</strain>
    </source>
</reference>
<accession>A0A4Q2SH11</accession>
<evidence type="ECO:0000313" key="2">
    <source>
        <dbReference type="Proteomes" id="UP000293291"/>
    </source>
</evidence>